<name>A0A8A7KBU8_9FIRM</name>
<dbReference type="Pfam" id="PF03749">
    <property type="entry name" value="SfsA"/>
    <property type="match status" value="1"/>
</dbReference>
<feature type="domain" description="Sugar fermentation stimulation protein C-terminal" evidence="1">
    <location>
        <begin position="7"/>
        <end position="31"/>
    </location>
</feature>
<protein>
    <recommendedName>
        <fullName evidence="1">Sugar fermentation stimulation protein C-terminal domain-containing protein</fullName>
    </recommendedName>
</protein>
<keyword evidence="3" id="KW-1185">Reference proteome</keyword>
<gene>
    <name evidence="2" type="ORF">GM661_06005</name>
</gene>
<dbReference type="InterPro" id="IPR040452">
    <property type="entry name" value="SfsA_C"/>
</dbReference>
<dbReference type="Proteomes" id="UP000665020">
    <property type="component" value="Chromosome"/>
</dbReference>
<dbReference type="KEGG" id="ifn:GM661_06005"/>
<evidence type="ECO:0000313" key="3">
    <source>
        <dbReference type="Proteomes" id="UP000665020"/>
    </source>
</evidence>
<dbReference type="AlphaFoldDB" id="A0A8A7KBU8"/>
<evidence type="ECO:0000313" key="2">
    <source>
        <dbReference type="EMBL" id="QTL97565.1"/>
    </source>
</evidence>
<reference evidence="2" key="1">
    <citation type="submission" date="2019-12" db="EMBL/GenBank/DDBJ databases">
        <authorList>
            <person name="zhang j."/>
            <person name="sun C.M."/>
        </authorList>
    </citation>
    <scope>NUCLEOTIDE SEQUENCE</scope>
    <source>
        <strain evidence="2">NS-1</strain>
    </source>
</reference>
<proteinExistence type="predicted"/>
<accession>A0A8A7KBU8</accession>
<dbReference type="Gene3D" id="3.40.1350.60">
    <property type="match status" value="1"/>
</dbReference>
<dbReference type="EMBL" id="CP046640">
    <property type="protein sequence ID" value="QTL97565.1"/>
    <property type="molecule type" value="Genomic_DNA"/>
</dbReference>
<evidence type="ECO:0000259" key="1">
    <source>
        <dbReference type="Pfam" id="PF03749"/>
    </source>
</evidence>
<sequence>MIYSTSKVALFPEAPTNRETKHVKEMVKARELSFFLFR</sequence>
<organism evidence="2 3">
    <name type="scientific">Iocasia fonsfrigidae</name>
    <dbReference type="NCBI Taxonomy" id="2682810"/>
    <lineage>
        <taxon>Bacteria</taxon>
        <taxon>Bacillati</taxon>
        <taxon>Bacillota</taxon>
        <taxon>Clostridia</taxon>
        <taxon>Halanaerobiales</taxon>
        <taxon>Halanaerobiaceae</taxon>
        <taxon>Iocasia</taxon>
    </lineage>
</organism>